<evidence type="ECO:0000313" key="3">
    <source>
        <dbReference type="EMBL" id="NAW65415.1"/>
    </source>
</evidence>
<organism evidence="3 4">
    <name type="scientific">Photobacterium halotolerans</name>
    <dbReference type="NCBI Taxonomy" id="265726"/>
    <lineage>
        <taxon>Bacteria</taxon>
        <taxon>Pseudomonadati</taxon>
        <taxon>Pseudomonadota</taxon>
        <taxon>Gammaproteobacteria</taxon>
        <taxon>Vibrionales</taxon>
        <taxon>Vibrionaceae</taxon>
        <taxon>Photobacterium</taxon>
    </lineage>
</organism>
<dbReference type="GO" id="GO:0019202">
    <property type="term" value="F:amino acid kinase activity"/>
    <property type="evidence" value="ECO:0007669"/>
    <property type="project" value="TreeGrafter"/>
</dbReference>
<feature type="domain" description="Aminoglycoside phosphotransferase" evidence="2">
    <location>
        <begin position="25"/>
        <end position="246"/>
    </location>
</feature>
<comment type="similarity">
    <text evidence="1">Belongs to the pseudomonas-type ThrB family.</text>
</comment>
<sequence>MSDFVREVSENWSQIDADASLERQSLGATNHVFRIQSSEAFYPRKYRARNVAQITLEHELLQKLSQNLNIIIAPVLSRDGCSFCKIGEDFYALFPEAKGALIEKSELSELHAFQLGKALADLHVQLASVVGNDFPTIELSWDKSTWVDRLQKIVAVIEASSEFNSNGMVLRRAKQQRDYLASSKAIHSYTPLTTKQLIHGDFHHFNVFFDSHCAVSDVIDWDLVQNMPPGYEVARACMYMFNMEPNKSLALLKGYLSVNPLSRLELNDGAKAWSVYADHHVWALEEVFLKNNTAAQKFIPQSDFIPFMEQWSKIESALFCGGT</sequence>
<gene>
    <name evidence="3" type="ORF">CAG72_09315</name>
</gene>
<reference evidence="3 4" key="1">
    <citation type="submission" date="2017-05" db="EMBL/GenBank/DDBJ databases">
        <title>High clonality and local adaptation shapes Vibrionaceae linages within an endangered oasis.</title>
        <authorList>
            <person name="Vazquez-Rosas-Landa M."/>
        </authorList>
    </citation>
    <scope>NUCLEOTIDE SEQUENCE [LARGE SCALE GENOMIC DNA]</scope>
    <source>
        <strain evidence="3 4">P46_P4S1P180</strain>
    </source>
</reference>
<evidence type="ECO:0000313" key="4">
    <source>
        <dbReference type="Proteomes" id="UP000465712"/>
    </source>
</evidence>
<dbReference type="PANTHER" id="PTHR21064">
    <property type="entry name" value="AMINOGLYCOSIDE PHOSPHOTRANSFERASE DOMAIN-CONTAINING PROTEIN-RELATED"/>
    <property type="match status" value="1"/>
</dbReference>
<dbReference type="InterPro" id="IPR002575">
    <property type="entry name" value="Aminoglycoside_PTrfase"/>
</dbReference>
<comment type="caution">
    <text evidence="3">The sequence shown here is derived from an EMBL/GenBank/DDBJ whole genome shotgun (WGS) entry which is preliminary data.</text>
</comment>
<name>A0A7X4WCN9_9GAMM</name>
<dbReference type="InterPro" id="IPR011009">
    <property type="entry name" value="Kinase-like_dom_sf"/>
</dbReference>
<dbReference type="Pfam" id="PF01636">
    <property type="entry name" value="APH"/>
    <property type="match status" value="1"/>
</dbReference>
<dbReference type="Proteomes" id="UP000465712">
    <property type="component" value="Unassembled WGS sequence"/>
</dbReference>
<dbReference type="EMBL" id="WXWW01000146">
    <property type="protein sequence ID" value="NAW65415.1"/>
    <property type="molecule type" value="Genomic_DNA"/>
</dbReference>
<dbReference type="Gene3D" id="3.90.1200.10">
    <property type="match status" value="1"/>
</dbReference>
<dbReference type="InterPro" id="IPR050249">
    <property type="entry name" value="Pseudomonas-type_ThrB"/>
</dbReference>
<keyword evidence="3" id="KW-0808">Transferase</keyword>
<dbReference type="SUPFAM" id="SSF56112">
    <property type="entry name" value="Protein kinase-like (PK-like)"/>
    <property type="match status" value="1"/>
</dbReference>
<dbReference type="PANTHER" id="PTHR21064:SF6">
    <property type="entry name" value="AMINOGLYCOSIDE PHOSPHOTRANSFERASE DOMAIN-CONTAINING PROTEIN"/>
    <property type="match status" value="1"/>
</dbReference>
<accession>A0A7X4WCN9</accession>
<evidence type="ECO:0000256" key="1">
    <source>
        <dbReference type="ARBA" id="ARBA00038240"/>
    </source>
</evidence>
<evidence type="ECO:0000259" key="2">
    <source>
        <dbReference type="Pfam" id="PF01636"/>
    </source>
</evidence>
<dbReference type="RefSeq" id="WP_161444463.1">
    <property type="nucleotide sequence ID" value="NZ_WXWW01000146.1"/>
</dbReference>
<protein>
    <submittedName>
        <fullName evidence="3">Phosphotransferase</fullName>
    </submittedName>
</protein>
<proteinExistence type="inferred from homology"/>
<dbReference type="AlphaFoldDB" id="A0A7X4WCN9"/>